<protein>
    <submittedName>
        <fullName evidence="2">MOSC domain-containing protein</fullName>
    </submittedName>
</protein>
<evidence type="ECO:0000313" key="2">
    <source>
        <dbReference type="EMBL" id="NLV10545.1"/>
    </source>
</evidence>
<organism evidence="2 3">
    <name type="scientific">Halomicrobium mukohataei</name>
    <dbReference type="NCBI Taxonomy" id="57705"/>
    <lineage>
        <taxon>Archaea</taxon>
        <taxon>Methanobacteriati</taxon>
        <taxon>Methanobacteriota</taxon>
        <taxon>Stenosarchaea group</taxon>
        <taxon>Halobacteria</taxon>
        <taxon>Halobacteriales</taxon>
        <taxon>Haloarculaceae</taxon>
        <taxon>Halomicrobium</taxon>
    </lineage>
</organism>
<dbReference type="GO" id="GO:0030170">
    <property type="term" value="F:pyridoxal phosphate binding"/>
    <property type="evidence" value="ECO:0007669"/>
    <property type="project" value="InterPro"/>
</dbReference>
<dbReference type="GO" id="GO:0030151">
    <property type="term" value="F:molybdenum ion binding"/>
    <property type="evidence" value="ECO:0007669"/>
    <property type="project" value="InterPro"/>
</dbReference>
<evidence type="ECO:0000259" key="1">
    <source>
        <dbReference type="PROSITE" id="PS51340"/>
    </source>
</evidence>
<dbReference type="GO" id="GO:0003824">
    <property type="term" value="F:catalytic activity"/>
    <property type="evidence" value="ECO:0007669"/>
    <property type="project" value="InterPro"/>
</dbReference>
<dbReference type="RefSeq" id="WP_170094227.1">
    <property type="nucleotide sequence ID" value="NZ_WOYG01000001.1"/>
</dbReference>
<feature type="domain" description="MOSC" evidence="1">
    <location>
        <begin position="15"/>
        <end position="152"/>
    </location>
</feature>
<dbReference type="EMBL" id="WOYG01000001">
    <property type="protein sequence ID" value="NLV10545.1"/>
    <property type="molecule type" value="Genomic_DNA"/>
</dbReference>
<dbReference type="AlphaFoldDB" id="A0A847UAX3"/>
<dbReference type="PANTHER" id="PTHR36930">
    <property type="entry name" value="METAL-SULFUR CLUSTER BIOSYNTHESIS PROTEINS YUAD-RELATED"/>
    <property type="match status" value="1"/>
</dbReference>
<accession>A0A847UAX3</accession>
<sequence length="172" mass="18586">MPTVSQLWTAPDAGEPMESHDTLDAVADSGLRGDRYFTGTGHYAPYDVCQVTLVSREALTHIREAFDIDLLDGRHRRNVVVDGVDVGELLDTQFRIGDAVFEGTRRRPPCAHVEKVADEAGVARALGDERGGICADVVESGAIAVGDDLTVVERLDDPDSLADAIRDRAGER</sequence>
<dbReference type="SUPFAM" id="SSF50800">
    <property type="entry name" value="PK beta-barrel domain-like"/>
    <property type="match status" value="1"/>
</dbReference>
<dbReference type="InterPro" id="IPR011037">
    <property type="entry name" value="Pyrv_Knase-like_insert_dom_sf"/>
</dbReference>
<dbReference type="PROSITE" id="PS51340">
    <property type="entry name" value="MOSC"/>
    <property type="match status" value="1"/>
</dbReference>
<dbReference type="InterPro" id="IPR005302">
    <property type="entry name" value="MoCF_Sase_C"/>
</dbReference>
<dbReference type="Gene3D" id="2.40.33.20">
    <property type="entry name" value="PK beta-barrel domain-like"/>
    <property type="match status" value="1"/>
</dbReference>
<proteinExistence type="predicted"/>
<gene>
    <name evidence="2" type="ORF">GOC74_11470</name>
</gene>
<comment type="caution">
    <text evidence="2">The sequence shown here is derived from an EMBL/GenBank/DDBJ whole genome shotgun (WGS) entry which is preliminary data.</text>
</comment>
<dbReference type="Pfam" id="PF03473">
    <property type="entry name" value="MOSC"/>
    <property type="match status" value="1"/>
</dbReference>
<dbReference type="InterPro" id="IPR052716">
    <property type="entry name" value="MOSC_domain"/>
</dbReference>
<dbReference type="Proteomes" id="UP000608662">
    <property type="component" value="Unassembled WGS sequence"/>
</dbReference>
<name>A0A847UAX3_9EURY</name>
<evidence type="ECO:0000313" key="3">
    <source>
        <dbReference type="Proteomes" id="UP000608662"/>
    </source>
</evidence>
<dbReference type="OrthoDB" id="68158at2157"/>
<dbReference type="PANTHER" id="PTHR36930:SF1">
    <property type="entry name" value="MOSC DOMAIN-CONTAINING PROTEIN"/>
    <property type="match status" value="1"/>
</dbReference>
<reference evidence="2" key="1">
    <citation type="submission" date="2019-12" db="EMBL/GenBank/DDBJ databases">
        <title>Whole-genome sequence of Halomicrobium mukohataei pws1.</title>
        <authorList>
            <person name="Verma D.K."/>
            <person name="Gopal K."/>
            <person name="Prasad E.S."/>
        </authorList>
    </citation>
    <scope>NUCLEOTIDE SEQUENCE</scope>
    <source>
        <strain evidence="2">Pws1</strain>
    </source>
</reference>